<dbReference type="GeneID" id="17321987"/>
<evidence type="ECO:0000256" key="1">
    <source>
        <dbReference type="SAM" id="MobiDB-lite"/>
    </source>
</evidence>
<dbReference type="Proteomes" id="UP000012073">
    <property type="component" value="Unassembled WGS sequence"/>
</dbReference>
<feature type="region of interest" description="Disordered" evidence="1">
    <location>
        <begin position="1"/>
        <end position="145"/>
    </location>
</feature>
<keyword evidence="3" id="KW-1185">Reference proteome</keyword>
<feature type="compositionally biased region" description="Basic and acidic residues" evidence="1">
    <location>
        <begin position="134"/>
        <end position="145"/>
    </location>
</feature>
<feature type="compositionally biased region" description="Basic and acidic residues" evidence="1">
    <location>
        <begin position="458"/>
        <end position="487"/>
    </location>
</feature>
<feature type="compositionally biased region" description="Basic and acidic residues" evidence="1">
    <location>
        <begin position="506"/>
        <end position="523"/>
    </location>
</feature>
<dbReference type="AlphaFoldDB" id="R7Q8U0"/>
<feature type="compositionally biased region" description="Basic and acidic residues" evidence="1">
    <location>
        <begin position="98"/>
        <end position="110"/>
    </location>
</feature>
<evidence type="ECO:0000313" key="3">
    <source>
        <dbReference type="Proteomes" id="UP000012073"/>
    </source>
</evidence>
<dbReference type="RefSeq" id="XP_005714273.1">
    <property type="nucleotide sequence ID" value="XM_005714216.1"/>
</dbReference>
<feature type="compositionally biased region" description="Basic residues" evidence="1">
    <location>
        <begin position="84"/>
        <end position="97"/>
    </location>
</feature>
<dbReference type="KEGG" id="ccp:CHC_T00003151001"/>
<organism evidence="2 3">
    <name type="scientific">Chondrus crispus</name>
    <name type="common">Carrageen Irish moss</name>
    <name type="synonym">Polymorpha crispa</name>
    <dbReference type="NCBI Taxonomy" id="2769"/>
    <lineage>
        <taxon>Eukaryota</taxon>
        <taxon>Rhodophyta</taxon>
        <taxon>Florideophyceae</taxon>
        <taxon>Rhodymeniophycidae</taxon>
        <taxon>Gigartinales</taxon>
        <taxon>Gigartinaceae</taxon>
        <taxon>Chondrus</taxon>
    </lineage>
</organism>
<name>R7Q8U0_CHOCR</name>
<protein>
    <submittedName>
        <fullName evidence="2">Uncharacterized protein</fullName>
    </submittedName>
</protein>
<proteinExistence type="predicted"/>
<feature type="region of interest" description="Disordered" evidence="1">
    <location>
        <begin position="339"/>
        <end position="637"/>
    </location>
</feature>
<accession>R7Q8U0</accession>
<feature type="compositionally biased region" description="Basic residues" evidence="1">
    <location>
        <begin position="38"/>
        <end position="50"/>
    </location>
</feature>
<dbReference type="EMBL" id="HG001693">
    <property type="protein sequence ID" value="CDF34454.1"/>
    <property type="molecule type" value="Genomic_DNA"/>
</dbReference>
<gene>
    <name evidence="2" type="ORF">CHC_T00003151001</name>
</gene>
<sequence length="637" mass="68377">MPVPTPPDDFEAGVDGDDDELESVGEEEAPDSEPETAKKRRSSKGRRKSTGGHVSSSKQPTKKPAKDSIPSKRKSIPTAEPGKPGKKAKVEGKKRKRNEKEEEDKNKEEASLEAMDDVQEEPPVLRRRKAARTRGRDGEDGDVSERLKDLQEKLEDANQSIATLKRRLRKRESQLASMTNMSEPVRVVAPAAPENLAVPKRLASKTHSNAVNADEFAKMYGALQDSFTAFKKLVFAADASRSSLDRETKDVQEKFAKLISDVKNTEHKAAEQEKLLCRQLTELLEGDVALAALRAHKAGNFVKSMGKTCKGMPLISHLCAEIRSKWLLQVKTFMTEQSATQENGEAAGKGMSESVEREVADSNSTDSAMGKGEASKDGTKKPTATTTTGDAVTAKGRAAEAGSRADEQMADVEAEEASRGEALEGGKVPAHLTNEENEEAKPDPTIELAAKAETAPDSPRKAKESGGRTEDGTQGKVRADLEMDPHKKTASRGDGPVGGRAPVAKNDSKSHEVLSEKIDDKTGTRGAAKLESNGRRQDTKTLSSKKGENKKGMVLSSPTRPQSALHEGQDSMGHDTSNSPVETLRGEQAGAGASSARTRRRQALERSRGAPPGDGENAAGEEKKPPSTGVENETAAV</sequence>
<feature type="compositionally biased region" description="Acidic residues" evidence="1">
    <location>
        <begin position="8"/>
        <end position="34"/>
    </location>
</feature>
<feature type="compositionally biased region" description="Basic and acidic residues" evidence="1">
    <location>
        <begin position="532"/>
        <end position="551"/>
    </location>
</feature>
<reference evidence="3" key="1">
    <citation type="journal article" date="2013" name="Proc. Natl. Acad. Sci. U.S.A.">
        <title>Genome structure and metabolic features in the red seaweed Chondrus crispus shed light on evolution of the Archaeplastida.</title>
        <authorList>
            <person name="Collen J."/>
            <person name="Porcel B."/>
            <person name="Carre W."/>
            <person name="Ball S.G."/>
            <person name="Chaparro C."/>
            <person name="Tonon T."/>
            <person name="Barbeyron T."/>
            <person name="Michel G."/>
            <person name="Noel B."/>
            <person name="Valentin K."/>
            <person name="Elias M."/>
            <person name="Artiguenave F."/>
            <person name="Arun A."/>
            <person name="Aury J.M."/>
            <person name="Barbosa-Neto J.F."/>
            <person name="Bothwell J.H."/>
            <person name="Bouget F.Y."/>
            <person name="Brillet L."/>
            <person name="Cabello-Hurtado F."/>
            <person name="Capella-Gutierrez S."/>
            <person name="Charrier B."/>
            <person name="Cladiere L."/>
            <person name="Cock J.M."/>
            <person name="Coelho S.M."/>
            <person name="Colleoni C."/>
            <person name="Czjzek M."/>
            <person name="Da Silva C."/>
            <person name="Delage L."/>
            <person name="Denoeud F."/>
            <person name="Deschamps P."/>
            <person name="Dittami S.M."/>
            <person name="Gabaldon T."/>
            <person name="Gachon C.M."/>
            <person name="Groisillier A."/>
            <person name="Herve C."/>
            <person name="Jabbari K."/>
            <person name="Katinka M."/>
            <person name="Kloareg B."/>
            <person name="Kowalczyk N."/>
            <person name="Labadie K."/>
            <person name="Leblanc C."/>
            <person name="Lopez P.J."/>
            <person name="McLachlan D.H."/>
            <person name="Meslet-Cladiere L."/>
            <person name="Moustafa A."/>
            <person name="Nehr Z."/>
            <person name="Nyvall Collen P."/>
            <person name="Panaud O."/>
            <person name="Partensky F."/>
            <person name="Poulain J."/>
            <person name="Rensing S.A."/>
            <person name="Rousvoal S."/>
            <person name="Samson G."/>
            <person name="Symeonidi A."/>
            <person name="Weissenbach J."/>
            <person name="Zambounis A."/>
            <person name="Wincker P."/>
            <person name="Boyen C."/>
        </authorList>
    </citation>
    <scope>NUCLEOTIDE SEQUENCE [LARGE SCALE GENOMIC DNA]</scope>
    <source>
        <strain evidence="3">cv. Stackhouse</strain>
    </source>
</reference>
<feature type="compositionally biased region" description="Low complexity" evidence="1">
    <location>
        <begin position="381"/>
        <end position="396"/>
    </location>
</feature>
<evidence type="ECO:0000313" key="2">
    <source>
        <dbReference type="EMBL" id="CDF34454.1"/>
    </source>
</evidence>
<dbReference type="Gramene" id="CDF34454">
    <property type="protein sequence ID" value="CDF34454"/>
    <property type="gene ID" value="CHC_T00003151001"/>
</dbReference>